<proteinExistence type="predicted"/>
<dbReference type="PANTHER" id="PTHR34605">
    <property type="entry name" value="PHAGE_INTEGRASE DOMAIN-CONTAINING PROTEIN"/>
    <property type="match status" value="1"/>
</dbReference>
<keyword evidence="2" id="KW-1185">Reference proteome</keyword>
<name>A0A7E4VJK5_PANRE</name>
<dbReference type="WBParaSite" id="Pan_g20917.t1">
    <property type="protein sequence ID" value="Pan_g20917.t1"/>
    <property type="gene ID" value="Pan_g20917"/>
</dbReference>
<evidence type="ECO:0000313" key="3">
    <source>
        <dbReference type="WBParaSite" id="Pan_g20917.t1"/>
    </source>
</evidence>
<dbReference type="GO" id="GO:0006310">
    <property type="term" value="P:DNA recombination"/>
    <property type="evidence" value="ECO:0007669"/>
    <property type="project" value="UniProtKB-KW"/>
</dbReference>
<dbReference type="AlphaFoldDB" id="A0A7E4VJK5"/>
<dbReference type="InterPro" id="IPR013762">
    <property type="entry name" value="Integrase-like_cat_sf"/>
</dbReference>
<reference evidence="2" key="1">
    <citation type="journal article" date="2013" name="Genetics">
        <title>The draft genome and transcriptome of Panagrellus redivivus are shaped by the harsh demands of a free-living lifestyle.</title>
        <authorList>
            <person name="Srinivasan J."/>
            <person name="Dillman A.R."/>
            <person name="Macchietto M.G."/>
            <person name="Heikkinen L."/>
            <person name="Lakso M."/>
            <person name="Fracchia K.M."/>
            <person name="Antoshechkin I."/>
            <person name="Mortazavi A."/>
            <person name="Wong G."/>
            <person name="Sternberg P.W."/>
        </authorList>
    </citation>
    <scope>NUCLEOTIDE SEQUENCE [LARGE SCALE GENOMIC DNA]</scope>
    <source>
        <strain evidence="2">MT8872</strain>
    </source>
</reference>
<dbReference type="GO" id="GO:0003677">
    <property type="term" value="F:DNA binding"/>
    <property type="evidence" value="ECO:0007669"/>
    <property type="project" value="InterPro"/>
</dbReference>
<evidence type="ECO:0000313" key="2">
    <source>
        <dbReference type="Proteomes" id="UP000492821"/>
    </source>
</evidence>
<protein>
    <submittedName>
        <fullName evidence="3">Tyr recombinase domain-containing protein</fullName>
    </submittedName>
</protein>
<dbReference type="PANTHER" id="PTHR34605:SF3">
    <property type="entry name" value="P CELL-TYPE AGGLUTINATION PROTEIN MAP4-LIKE-RELATED"/>
    <property type="match status" value="1"/>
</dbReference>
<sequence>MAAPLRRCLAKLLGRREDDEAVKAMVENAKAESTIAAYIKVLRRFAFHRKTRVPREDVMNASLSFLSDNFLGKASFRVAAAALRWLFDLAGYEENPLDHPWLRTLAKASERLSNRPKHRAKPTMSQIREALTVLEGEGSAKATRLRVLISLLFGGFFRIGEALSLTVNEVEIVEEGLKVKLIKAKNNQKGPPQDIFVPRARDKRFCPVEAVTDPSKQWSYKAAAEDLKWLKSKGGLPADVTFHGLRGAAATEAIAAGEPIDKVYPGESKVEKMERRREQPDGWFTQSLVAVAMSKSK</sequence>
<keyword evidence="1" id="KW-0233">DNA recombination</keyword>
<dbReference type="Gene3D" id="1.10.443.10">
    <property type="entry name" value="Intergrase catalytic core"/>
    <property type="match status" value="1"/>
</dbReference>
<accession>A0A7E4VJK5</accession>
<reference evidence="3" key="2">
    <citation type="submission" date="2020-10" db="UniProtKB">
        <authorList>
            <consortium name="WormBaseParasite"/>
        </authorList>
    </citation>
    <scope>IDENTIFICATION</scope>
</reference>
<dbReference type="InterPro" id="IPR052925">
    <property type="entry name" value="Phage_Integrase-like_Recomb"/>
</dbReference>
<dbReference type="InterPro" id="IPR011010">
    <property type="entry name" value="DNA_brk_join_enz"/>
</dbReference>
<organism evidence="2 3">
    <name type="scientific">Panagrellus redivivus</name>
    <name type="common">Microworm</name>
    <dbReference type="NCBI Taxonomy" id="6233"/>
    <lineage>
        <taxon>Eukaryota</taxon>
        <taxon>Metazoa</taxon>
        <taxon>Ecdysozoa</taxon>
        <taxon>Nematoda</taxon>
        <taxon>Chromadorea</taxon>
        <taxon>Rhabditida</taxon>
        <taxon>Tylenchina</taxon>
        <taxon>Panagrolaimomorpha</taxon>
        <taxon>Panagrolaimoidea</taxon>
        <taxon>Panagrolaimidae</taxon>
        <taxon>Panagrellus</taxon>
    </lineage>
</organism>
<dbReference type="Proteomes" id="UP000492821">
    <property type="component" value="Unassembled WGS sequence"/>
</dbReference>
<evidence type="ECO:0000256" key="1">
    <source>
        <dbReference type="ARBA" id="ARBA00023172"/>
    </source>
</evidence>
<dbReference type="SUPFAM" id="SSF56349">
    <property type="entry name" value="DNA breaking-rejoining enzymes"/>
    <property type="match status" value="1"/>
</dbReference>
<dbReference type="GO" id="GO:0015074">
    <property type="term" value="P:DNA integration"/>
    <property type="evidence" value="ECO:0007669"/>
    <property type="project" value="InterPro"/>
</dbReference>